<protein>
    <submittedName>
        <fullName evidence="3">NfeD family protein</fullName>
    </submittedName>
</protein>
<keyword evidence="1" id="KW-0472">Membrane</keyword>
<dbReference type="EMBL" id="JAKUML010000024">
    <property type="protein sequence ID" value="MCJ8147468.1"/>
    <property type="molecule type" value="Genomic_DNA"/>
</dbReference>
<feature type="domain" description="NfeD integral membrane" evidence="2">
    <location>
        <begin position="11"/>
        <end position="69"/>
    </location>
</feature>
<keyword evidence="1" id="KW-0812">Transmembrane</keyword>
<dbReference type="PANTHER" id="PTHR33507">
    <property type="entry name" value="INNER MEMBRANE PROTEIN YBBJ"/>
    <property type="match status" value="1"/>
</dbReference>
<dbReference type="PANTHER" id="PTHR33507:SF3">
    <property type="entry name" value="INNER MEMBRANE PROTEIN YBBJ"/>
    <property type="match status" value="1"/>
</dbReference>
<proteinExistence type="predicted"/>
<keyword evidence="1" id="KW-1133">Transmembrane helix</keyword>
<accession>A0A9X1WZI5</accession>
<dbReference type="Pfam" id="PF24961">
    <property type="entry name" value="NfeD_membrane"/>
    <property type="match status" value="1"/>
</dbReference>
<dbReference type="InterPro" id="IPR056739">
    <property type="entry name" value="NfeD_membrane"/>
</dbReference>
<organism evidence="3 4">
    <name type="scientific">Acinetobacter sedimenti</name>
    <dbReference type="NCBI Taxonomy" id="2919922"/>
    <lineage>
        <taxon>Bacteria</taxon>
        <taxon>Pseudomonadati</taxon>
        <taxon>Pseudomonadota</taxon>
        <taxon>Gammaproteobacteria</taxon>
        <taxon>Moraxellales</taxon>
        <taxon>Moraxellaceae</taxon>
        <taxon>Acinetobacter</taxon>
    </lineage>
</organism>
<evidence type="ECO:0000313" key="3">
    <source>
        <dbReference type="EMBL" id="MCJ8147468.1"/>
    </source>
</evidence>
<reference evidence="3" key="1">
    <citation type="submission" date="2022-02" db="EMBL/GenBank/DDBJ databases">
        <title>Acinetobacter A3.8 sp. nov., isolated from Sediment (Zhairuo Island).</title>
        <authorList>
            <person name="Zheng K."/>
        </authorList>
    </citation>
    <scope>NUCLEOTIDE SEQUENCE</scope>
    <source>
        <strain evidence="3">A3.8</strain>
    </source>
</reference>
<feature type="transmembrane region" description="Helical" evidence="1">
    <location>
        <begin position="51"/>
        <end position="70"/>
    </location>
</feature>
<dbReference type="AlphaFoldDB" id="A0A9X1WZI5"/>
<sequence length="154" mass="17223">MNYNIEPWHWLILGLILMVLEIFIPSFTIFWFGLAAVVVSGLVWLMPTLPVAMQIFIWVVLSVIVMVLWFKFAKPALSKDLTNAGLSREATIGQVGMVIQILPEHNEAVVRFPMPVLGADEWTCRILASVAVGDRVTVTDILGNQLVVQPHQTK</sequence>
<dbReference type="Gene3D" id="2.40.50.140">
    <property type="entry name" value="Nucleic acid-binding proteins"/>
    <property type="match status" value="1"/>
</dbReference>
<dbReference type="RefSeq" id="WP_241573739.1">
    <property type="nucleotide sequence ID" value="NZ_JAKUML010000024.1"/>
</dbReference>
<gene>
    <name evidence="3" type="ORF">MKI79_11340</name>
</gene>
<keyword evidence="4" id="KW-1185">Reference proteome</keyword>
<comment type="caution">
    <text evidence="3">The sequence shown here is derived from an EMBL/GenBank/DDBJ whole genome shotgun (WGS) entry which is preliminary data.</text>
</comment>
<dbReference type="Proteomes" id="UP001139701">
    <property type="component" value="Unassembled WGS sequence"/>
</dbReference>
<evidence type="ECO:0000259" key="2">
    <source>
        <dbReference type="Pfam" id="PF24961"/>
    </source>
</evidence>
<dbReference type="InterPro" id="IPR052165">
    <property type="entry name" value="Membrane_assoc_protease"/>
</dbReference>
<dbReference type="InterPro" id="IPR012340">
    <property type="entry name" value="NA-bd_OB-fold"/>
</dbReference>
<name>A0A9X1WZI5_9GAMM</name>
<evidence type="ECO:0000313" key="4">
    <source>
        <dbReference type="Proteomes" id="UP001139701"/>
    </source>
</evidence>
<evidence type="ECO:0000256" key="1">
    <source>
        <dbReference type="SAM" id="Phobius"/>
    </source>
</evidence>
<feature type="transmembrane region" description="Helical" evidence="1">
    <location>
        <begin position="12"/>
        <end position="45"/>
    </location>
</feature>
<dbReference type="GO" id="GO:0005886">
    <property type="term" value="C:plasma membrane"/>
    <property type="evidence" value="ECO:0007669"/>
    <property type="project" value="TreeGrafter"/>
</dbReference>